<proteinExistence type="predicted"/>
<dbReference type="PROSITE" id="PS50850">
    <property type="entry name" value="MFS"/>
    <property type="match status" value="1"/>
</dbReference>
<dbReference type="SUPFAM" id="SSF103473">
    <property type="entry name" value="MFS general substrate transporter"/>
    <property type="match status" value="1"/>
</dbReference>
<feature type="transmembrane region" description="Helical" evidence="6">
    <location>
        <begin position="392"/>
        <end position="413"/>
    </location>
</feature>
<dbReference type="PANTHER" id="PTHR43791:SF92">
    <property type="entry name" value="AGL026WP"/>
    <property type="match status" value="1"/>
</dbReference>
<dbReference type="Proteomes" id="UP000660729">
    <property type="component" value="Unassembled WGS sequence"/>
</dbReference>
<feature type="transmembrane region" description="Helical" evidence="6">
    <location>
        <begin position="254"/>
        <end position="277"/>
    </location>
</feature>
<evidence type="ECO:0000256" key="2">
    <source>
        <dbReference type="ARBA" id="ARBA00022448"/>
    </source>
</evidence>
<feature type="transmembrane region" description="Helical" evidence="6">
    <location>
        <begin position="361"/>
        <end position="380"/>
    </location>
</feature>
<evidence type="ECO:0000256" key="6">
    <source>
        <dbReference type="SAM" id="Phobius"/>
    </source>
</evidence>
<dbReference type="Pfam" id="PF07690">
    <property type="entry name" value="MFS_1"/>
    <property type="match status" value="1"/>
</dbReference>
<dbReference type="AlphaFoldDB" id="A0A8H6RC51"/>
<keyword evidence="2" id="KW-0813">Transport</keyword>
<name>A0A8H6RC51_9PEZI</name>
<dbReference type="InterPro" id="IPR011701">
    <property type="entry name" value="MFS"/>
</dbReference>
<protein>
    <submittedName>
        <fullName evidence="8">MFS-type transporter cnsO</fullName>
    </submittedName>
</protein>
<accession>A0A8H6RC51</accession>
<evidence type="ECO:0000256" key="1">
    <source>
        <dbReference type="ARBA" id="ARBA00004141"/>
    </source>
</evidence>
<evidence type="ECO:0000313" key="9">
    <source>
        <dbReference type="Proteomes" id="UP000660729"/>
    </source>
</evidence>
<comment type="caution">
    <text evidence="8">The sequence shown here is derived from an EMBL/GenBank/DDBJ whole genome shotgun (WGS) entry which is preliminary data.</text>
</comment>
<organism evidence="8 9">
    <name type="scientific">Pseudocercospora fuligena</name>
    <dbReference type="NCBI Taxonomy" id="685502"/>
    <lineage>
        <taxon>Eukaryota</taxon>
        <taxon>Fungi</taxon>
        <taxon>Dikarya</taxon>
        <taxon>Ascomycota</taxon>
        <taxon>Pezizomycotina</taxon>
        <taxon>Dothideomycetes</taxon>
        <taxon>Dothideomycetidae</taxon>
        <taxon>Mycosphaerellales</taxon>
        <taxon>Mycosphaerellaceae</taxon>
        <taxon>Pseudocercospora</taxon>
    </lineage>
</organism>
<feature type="transmembrane region" description="Helical" evidence="6">
    <location>
        <begin position="187"/>
        <end position="210"/>
    </location>
</feature>
<feature type="domain" description="Major facilitator superfamily (MFS) profile" evidence="7">
    <location>
        <begin position="91"/>
        <end position="510"/>
    </location>
</feature>
<evidence type="ECO:0000256" key="3">
    <source>
        <dbReference type="ARBA" id="ARBA00022692"/>
    </source>
</evidence>
<feature type="transmembrane region" description="Helical" evidence="6">
    <location>
        <begin position="419"/>
        <end position="440"/>
    </location>
</feature>
<evidence type="ECO:0000313" key="8">
    <source>
        <dbReference type="EMBL" id="KAF7189135.1"/>
    </source>
</evidence>
<keyword evidence="9" id="KW-1185">Reference proteome</keyword>
<evidence type="ECO:0000259" key="7">
    <source>
        <dbReference type="PROSITE" id="PS50850"/>
    </source>
</evidence>
<dbReference type="EMBL" id="JABCIY010000194">
    <property type="protein sequence ID" value="KAF7189135.1"/>
    <property type="molecule type" value="Genomic_DNA"/>
</dbReference>
<keyword evidence="5 6" id="KW-0472">Membrane</keyword>
<dbReference type="FunFam" id="1.20.1250.20:FF:000013">
    <property type="entry name" value="MFS general substrate transporter"/>
    <property type="match status" value="1"/>
</dbReference>
<feature type="transmembrane region" description="Helical" evidence="6">
    <location>
        <begin position="452"/>
        <end position="473"/>
    </location>
</feature>
<dbReference type="Gene3D" id="1.20.1250.20">
    <property type="entry name" value="MFS general substrate transporter like domains"/>
    <property type="match status" value="2"/>
</dbReference>
<dbReference type="PANTHER" id="PTHR43791">
    <property type="entry name" value="PERMEASE-RELATED"/>
    <property type="match status" value="1"/>
</dbReference>
<keyword evidence="4 6" id="KW-1133">Transmembrane helix</keyword>
<dbReference type="GO" id="GO:0016020">
    <property type="term" value="C:membrane"/>
    <property type="evidence" value="ECO:0007669"/>
    <property type="project" value="UniProtKB-SubCell"/>
</dbReference>
<feature type="transmembrane region" description="Helical" evidence="6">
    <location>
        <begin position="329"/>
        <end position="349"/>
    </location>
</feature>
<gene>
    <name evidence="8" type="ORF">HII31_09557</name>
</gene>
<comment type="subcellular location">
    <subcellularLocation>
        <location evidence="1">Membrane</location>
        <topology evidence="1">Multi-pass membrane protein</topology>
    </subcellularLocation>
</comment>
<reference evidence="8" key="1">
    <citation type="submission" date="2020-04" db="EMBL/GenBank/DDBJ databases">
        <title>Draft genome resource of the tomato pathogen Pseudocercospora fuligena.</title>
        <authorList>
            <person name="Zaccaron A."/>
        </authorList>
    </citation>
    <scope>NUCLEOTIDE SEQUENCE</scope>
    <source>
        <strain evidence="8">PF001</strain>
    </source>
</reference>
<dbReference type="OrthoDB" id="2250022at2759"/>
<feature type="transmembrane region" description="Helical" evidence="6">
    <location>
        <begin position="479"/>
        <end position="504"/>
    </location>
</feature>
<keyword evidence="3 6" id="KW-0812">Transmembrane</keyword>
<dbReference type="InterPro" id="IPR036259">
    <property type="entry name" value="MFS_trans_sf"/>
</dbReference>
<feature type="transmembrane region" description="Helical" evidence="6">
    <location>
        <begin position="222"/>
        <end position="242"/>
    </location>
</feature>
<evidence type="ECO:0000256" key="4">
    <source>
        <dbReference type="ARBA" id="ARBA00022989"/>
    </source>
</evidence>
<sequence>MGSDGAARTFLVTMALWSQIMSTHHDASDRISNDDGADAKHVTEYLDEIDGVQNADKPKRGLEAPELVRNLTAEERIKLEKKLVRKIDLRLLPPVIIMYIMNYLDRNNIATARLAGTPGLEEDLNMTDSQYETCVSILFVGYILMQIPSNLFLNKVGKPALYLPGVMVVWGIISTLTAAAHNFAGLVAIRFFLGFVEAAYFPGCLFFLSCWYTRKELAFRSAILYSGSLISGAFAGLIAAGITDGMDRKLGLPAWKWLFIIEGAVTIAIAIICFFILPNFPRTTKWLSEEERQLAVWRLQEDIGVDDWVNSEEQSFWHGMFLAFKDVKVWILMVMLLGIVSAASVTNFFPTVVQTLGYSNIISLLLTAPPYVLAVFTAFANAIHADKTGERFLHITIPLLVGMASFILAAATTSTAPRYVAMMLMVPGIYTGYVIVLAWISNTIPRPPAKRAAALAAINAVSNASSIYASYMYSGGPRFIVAFSVNCGTLFLAILMAALLRVMLVRLNKKLDRGEEVEGAISGASVGEGAAMRKGFRFLV</sequence>
<dbReference type="GO" id="GO:0022857">
    <property type="term" value="F:transmembrane transporter activity"/>
    <property type="evidence" value="ECO:0007669"/>
    <property type="project" value="InterPro"/>
</dbReference>
<feature type="transmembrane region" description="Helical" evidence="6">
    <location>
        <begin position="160"/>
        <end position="181"/>
    </location>
</feature>
<dbReference type="FunFam" id="1.20.1250.20:FF:000057">
    <property type="entry name" value="MFS general substrate transporter"/>
    <property type="match status" value="1"/>
</dbReference>
<evidence type="ECO:0000256" key="5">
    <source>
        <dbReference type="ARBA" id="ARBA00023136"/>
    </source>
</evidence>
<dbReference type="InterPro" id="IPR020846">
    <property type="entry name" value="MFS_dom"/>
</dbReference>